<dbReference type="EMBL" id="FUYM01000008">
    <property type="protein sequence ID" value="SKB90567.1"/>
    <property type="molecule type" value="Genomic_DNA"/>
</dbReference>
<dbReference type="Proteomes" id="UP000189818">
    <property type="component" value="Unassembled WGS sequence"/>
</dbReference>
<dbReference type="PROSITE" id="PS51318">
    <property type="entry name" value="TAT"/>
    <property type="match status" value="1"/>
</dbReference>
<dbReference type="RefSeq" id="WP_209045885.1">
    <property type="nucleotide sequence ID" value="NZ_FUYM01000008.1"/>
</dbReference>
<feature type="domain" description="Metallo-beta-lactamase" evidence="2">
    <location>
        <begin position="63"/>
        <end position="272"/>
    </location>
</feature>
<dbReference type="STRING" id="439228.SAMN06295920_10887"/>
<name>A0A1T5F2W5_9SPHN</name>
<evidence type="ECO:0000313" key="4">
    <source>
        <dbReference type="Proteomes" id="UP000189818"/>
    </source>
</evidence>
<dbReference type="Gene3D" id="3.60.15.10">
    <property type="entry name" value="Ribonuclease Z/Hydroxyacylglutathione hydrolase-like"/>
    <property type="match status" value="1"/>
</dbReference>
<sequence length="305" mass="32605">MLVGRRTVVSGMAAALGALALPGWALPQKGTHAVLLGTKGGPSPIPERAAPSTALVIDGRLHLVDCGNGVAHQLAKAGIALPLLNQVYITHNHSDHVIDVATLLVLAWAAGLATPVAVHGPPPIAEIVKNGLGVSAYDMAARMREEGRPPLEKLITVRERDTGGLVYRDDSVTVRSALVDHYTVRPAFAYRFDTADRSIVISGDTTYSEALAELARDADVLIHEALYEPFLDRISTANAPTLRDHLRKSHTTTEQIGQLAAKANVGKVVLTHLVPAVGVTDEEWIVGVQKYYRGEIVVGRDLMVI</sequence>
<dbReference type="InterPro" id="IPR036866">
    <property type="entry name" value="RibonucZ/Hydroxyglut_hydro"/>
</dbReference>
<proteinExistence type="predicted"/>
<protein>
    <submittedName>
        <fullName evidence="3">Ribonuclease BN, tRNA processing enzyme</fullName>
    </submittedName>
</protein>
<dbReference type="PANTHER" id="PTHR46018:SF2">
    <property type="entry name" value="ZINC PHOSPHODIESTERASE ELAC PROTEIN 1"/>
    <property type="match status" value="1"/>
</dbReference>
<dbReference type="AlphaFoldDB" id="A0A1T5F2W5"/>
<keyword evidence="1" id="KW-0378">Hydrolase</keyword>
<gene>
    <name evidence="3" type="ORF">SAMN06295920_10887</name>
</gene>
<dbReference type="InterPro" id="IPR006311">
    <property type="entry name" value="TAT_signal"/>
</dbReference>
<evidence type="ECO:0000256" key="1">
    <source>
        <dbReference type="ARBA" id="ARBA00022801"/>
    </source>
</evidence>
<keyword evidence="4" id="KW-1185">Reference proteome</keyword>
<dbReference type="PANTHER" id="PTHR46018">
    <property type="entry name" value="ZINC PHOSPHODIESTERASE ELAC PROTEIN 1"/>
    <property type="match status" value="1"/>
</dbReference>
<evidence type="ECO:0000313" key="3">
    <source>
        <dbReference type="EMBL" id="SKB90567.1"/>
    </source>
</evidence>
<accession>A0A1T5F2W5</accession>
<reference evidence="4" key="1">
    <citation type="submission" date="2017-02" db="EMBL/GenBank/DDBJ databases">
        <authorList>
            <person name="Varghese N."/>
            <person name="Submissions S."/>
        </authorList>
    </citation>
    <scope>NUCLEOTIDE SEQUENCE [LARGE SCALE GENOMIC DNA]</scope>
    <source>
        <strain evidence="4">UM2</strain>
    </source>
</reference>
<dbReference type="CDD" id="cd07719">
    <property type="entry name" value="arylsulfatase_AtsA-like_MBL-fold"/>
    <property type="match status" value="1"/>
</dbReference>
<dbReference type="InterPro" id="IPR001279">
    <property type="entry name" value="Metallo-B-lactamas"/>
</dbReference>
<organism evidence="3 4">
    <name type="scientific">Rhizorhabdus histidinilytica</name>
    <dbReference type="NCBI Taxonomy" id="439228"/>
    <lineage>
        <taxon>Bacteria</taxon>
        <taxon>Pseudomonadati</taxon>
        <taxon>Pseudomonadota</taxon>
        <taxon>Alphaproteobacteria</taxon>
        <taxon>Sphingomonadales</taxon>
        <taxon>Sphingomonadaceae</taxon>
        <taxon>Rhizorhabdus</taxon>
    </lineage>
</organism>
<dbReference type="Pfam" id="PF12706">
    <property type="entry name" value="Lactamase_B_2"/>
    <property type="match status" value="1"/>
</dbReference>
<evidence type="ECO:0000259" key="2">
    <source>
        <dbReference type="Pfam" id="PF12706"/>
    </source>
</evidence>
<dbReference type="GO" id="GO:0042781">
    <property type="term" value="F:3'-tRNA processing endoribonuclease activity"/>
    <property type="evidence" value="ECO:0007669"/>
    <property type="project" value="TreeGrafter"/>
</dbReference>
<dbReference type="SUPFAM" id="SSF56281">
    <property type="entry name" value="Metallo-hydrolase/oxidoreductase"/>
    <property type="match status" value="1"/>
</dbReference>
<dbReference type="InterPro" id="IPR044094">
    <property type="entry name" value="AtsA-like_MBL-fold"/>
</dbReference>